<dbReference type="PANTHER" id="PTHR36507:SF1">
    <property type="entry name" value="BLL1555 PROTEIN"/>
    <property type="match status" value="1"/>
</dbReference>
<feature type="domain" description="EfeO-type cupredoxin-like" evidence="2">
    <location>
        <begin position="46"/>
        <end position="127"/>
    </location>
</feature>
<dbReference type="AlphaFoldDB" id="A0A9X3S0T5"/>
<feature type="chain" id="PRO_5040956546" evidence="1">
    <location>
        <begin position="18"/>
        <end position="128"/>
    </location>
</feature>
<dbReference type="Proteomes" id="UP001149140">
    <property type="component" value="Unassembled WGS sequence"/>
</dbReference>
<dbReference type="Pfam" id="PF13473">
    <property type="entry name" value="Cupredoxin_1"/>
    <property type="match status" value="1"/>
</dbReference>
<organism evidence="3 4">
    <name type="scientific">Solirubrobacter ginsenosidimutans</name>
    <dbReference type="NCBI Taxonomy" id="490573"/>
    <lineage>
        <taxon>Bacteria</taxon>
        <taxon>Bacillati</taxon>
        <taxon>Actinomycetota</taxon>
        <taxon>Thermoleophilia</taxon>
        <taxon>Solirubrobacterales</taxon>
        <taxon>Solirubrobacteraceae</taxon>
        <taxon>Solirubrobacter</taxon>
    </lineage>
</organism>
<evidence type="ECO:0000313" key="3">
    <source>
        <dbReference type="EMBL" id="MDA0161669.1"/>
    </source>
</evidence>
<dbReference type="SUPFAM" id="SSF49503">
    <property type="entry name" value="Cupredoxins"/>
    <property type="match status" value="1"/>
</dbReference>
<dbReference type="RefSeq" id="WP_270040885.1">
    <property type="nucleotide sequence ID" value="NZ_JAPDOD010000013.1"/>
</dbReference>
<dbReference type="PANTHER" id="PTHR36507">
    <property type="entry name" value="BLL1555 PROTEIN"/>
    <property type="match status" value="1"/>
</dbReference>
<comment type="caution">
    <text evidence="3">The sequence shown here is derived from an EMBL/GenBank/DDBJ whole genome shotgun (WGS) entry which is preliminary data.</text>
</comment>
<keyword evidence="1" id="KW-0732">Signal</keyword>
<keyword evidence="4" id="KW-1185">Reference proteome</keyword>
<dbReference type="Gene3D" id="2.60.40.420">
    <property type="entry name" value="Cupredoxins - blue copper proteins"/>
    <property type="match status" value="1"/>
</dbReference>
<dbReference type="InterPro" id="IPR028096">
    <property type="entry name" value="EfeO_Cupredoxin"/>
</dbReference>
<evidence type="ECO:0000256" key="1">
    <source>
        <dbReference type="SAM" id="SignalP"/>
    </source>
</evidence>
<sequence length="128" mass="13423">MHAVSRIALLAALTLVAGCGGGERPAAAIAPPEAAAPTPAVTAQPVADVVAKIADFEYKPRTLRIAKGTRVTWKNVDTANHTVTFARGPGDLGNISERGSRSARFPRAGTFTYVCEYHPSMHGKVIVS</sequence>
<dbReference type="InterPro" id="IPR052721">
    <property type="entry name" value="ET_Amicyanin"/>
</dbReference>
<evidence type="ECO:0000259" key="2">
    <source>
        <dbReference type="Pfam" id="PF13473"/>
    </source>
</evidence>
<protein>
    <submittedName>
        <fullName evidence="3">Cupredoxin domain-containing protein</fullName>
    </submittedName>
</protein>
<dbReference type="InterPro" id="IPR008972">
    <property type="entry name" value="Cupredoxin"/>
</dbReference>
<gene>
    <name evidence="3" type="ORF">OM076_15430</name>
</gene>
<reference evidence="3" key="1">
    <citation type="submission" date="2022-10" db="EMBL/GenBank/DDBJ databases">
        <title>The WGS of Solirubrobacter ginsenosidimutans DSM 21036.</title>
        <authorList>
            <person name="Jiang Z."/>
        </authorList>
    </citation>
    <scope>NUCLEOTIDE SEQUENCE</scope>
    <source>
        <strain evidence="3">DSM 21036</strain>
    </source>
</reference>
<evidence type="ECO:0000313" key="4">
    <source>
        <dbReference type="Proteomes" id="UP001149140"/>
    </source>
</evidence>
<feature type="signal peptide" evidence="1">
    <location>
        <begin position="1"/>
        <end position="17"/>
    </location>
</feature>
<accession>A0A9X3S0T5</accession>
<dbReference type="EMBL" id="JAPDOD010000013">
    <property type="protein sequence ID" value="MDA0161669.1"/>
    <property type="molecule type" value="Genomic_DNA"/>
</dbReference>
<name>A0A9X3S0T5_9ACTN</name>
<proteinExistence type="predicted"/>
<dbReference type="PROSITE" id="PS51257">
    <property type="entry name" value="PROKAR_LIPOPROTEIN"/>
    <property type="match status" value="1"/>
</dbReference>